<dbReference type="InterPro" id="IPR025652">
    <property type="entry name" value="TesB_C"/>
</dbReference>
<dbReference type="AlphaFoldDB" id="A0A1U9MDS0"/>
<evidence type="ECO:0000256" key="3">
    <source>
        <dbReference type="ARBA" id="ARBA00022801"/>
    </source>
</evidence>
<sequence length="290" mass="32899">MTDRLQHLLSILDLEKIDQNLFRGQSGNSHWQRVFGGHVIAQALVAAHRSVAPDRFIHSLHAYFIRPGDPDHPIIYEVEPLRDGRSFSVRRVVAKQNGVAILSFSSSFQVDEPGLDYQRPMPKNLPEPETLSSEQAIDKAILESAPDNIRDYWNEQRPFLIRPVDLDDYLNRDKHRPVQRCWFKLNGKVAPTRSLNSALLAYLSDMTLLDTSLIVHGLSVLTPGLIPASLDHSMWFHRPFSLDDWMLYDIESPNTHGARGFSQGYIYTRDGTLIASVAQEGLIRLVSPKP</sequence>
<keyword evidence="12" id="KW-1185">Reference proteome</keyword>
<organism evidence="11 12">
    <name type="scientific">Bartonella apihabitans</name>
    <dbReference type="NCBI Taxonomy" id="2750929"/>
    <lineage>
        <taxon>Bacteria</taxon>
        <taxon>Pseudomonadati</taxon>
        <taxon>Pseudomonadota</taxon>
        <taxon>Alphaproteobacteria</taxon>
        <taxon>Hyphomicrobiales</taxon>
        <taxon>Bartonellaceae</taxon>
        <taxon>Bartonella</taxon>
    </lineage>
</organism>
<dbReference type="EMBL" id="CP015820">
    <property type="protein sequence ID" value="AQT43619.1"/>
    <property type="molecule type" value="Genomic_DNA"/>
</dbReference>
<protein>
    <recommendedName>
        <fullName evidence="7">Acyl-CoA thioesterase 2</fullName>
        <ecNumber evidence="5">3.1.2.20</ecNumber>
    </recommendedName>
    <alternativeName>
        <fullName evidence="8">Thioesterase II</fullName>
    </alternativeName>
</protein>
<evidence type="ECO:0000256" key="1">
    <source>
        <dbReference type="ARBA" id="ARBA00006538"/>
    </source>
</evidence>
<gene>
    <name evidence="11" type="ORF">BBC0178_021920</name>
</gene>
<dbReference type="PANTHER" id="PTHR11066:SF34">
    <property type="entry name" value="ACYL-COENZYME A THIOESTERASE 8"/>
    <property type="match status" value="1"/>
</dbReference>
<comment type="similarity">
    <text evidence="1">Belongs to the C/M/P thioester hydrolase family.</text>
</comment>
<dbReference type="PANTHER" id="PTHR11066">
    <property type="entry name" value="ACYL-COA THIOESTERASE"/>
    <property type="match status" value="1"/>
</dbReference>
<dbReference type="Pfam" id="PF13622">
    <property type="entry name" value="4HBT_3"/>
    <property type="match status" value="1"/>
</dbReference>
<evidence type="ECO:0000313" key="12">
    <source>
        <dbReference type="Proteomes" id="UP000189660"/>
    </source>
</evidence>
<dbReference type="GO" id="GO:0006637">
    <property type="term" value="P:acyl-CoA metabolic process"/>
    <property type="evidence" value="ECO:0007669"/>
    <property type="project" value="InterPro"/>
</dbReference>
<evidence type="ECO:0000256" key="5">
    <source>
        <dbReference type="ARBA" id="ARBA00038894"/>
    </source>
</evidence>
<dbReference type="InterPro" id="IPR029069">
    <property type="entry name" value="HotDog_dom_sf"/>
</dbReference>
<dbReference type="GO" id="GO:0009062">
    <property type="term" value="P:fatty acid catabolic process"/>
    <property type="evidence" value="ECO:0007669"/>
    <property type="project" value="TreeGrafter"/>
</dbReference>
<proteinExistence type="inferred from homology"/>
<dbReference type="EC" id="3.1.2.20" evidence="5"/>
<dbReference type="KEGG" id="bapa:BBC0178_021920"/>
<dbReference type="InterPro" id="IPR042171">
    <property type="entry name" value="Acyl-CoA_hotdog"/>
</dbReference>
<feature type="domain" description="Acyl-CoA thioesterase 2 C-terminal" evidence="9">
    <location>
        <begin position="157"/>
        <end position="282"/>
    </location>
</feature>
<dbReference type="InterPro" id="IPR003703">
    <property type="entry name" value="Acyl_CoA_thio"/>
</dbReference>
<dbReference type="InterPro" id="IPR049449">
    <property type="entry name" value="TesB_ACOT8-like_N"/>
</dbReference>
<evidence type="ECO:0000256" key="6">
    <source>
        <dbReference type="ARBA" id="ARBA00050943"/>
    </source>
</evidence>
<accession>A0A1U9MDS0</accession>
<dbReference type="CDD" id="cd03445">
    <property type="entry name" value="Thioesterase_II_repeat2"/>
    <property type="match status" value="1"/>
</dbReference>
<evidence type="ECO:0000313" key="11">
    <source>
        <dbReference type="EMBL" id="AQT43619.1"/>
    </source>
</evidence>
<dbReference type="GO" id="GO:0047617">
    <property type="term" value="F:fatty acyl-CoA hydrolase activity"/>
    <property type="evidence" value="ECO:0007669"/>
    <property type="project" value="UniProtKB-EC"/>
</dbReference>
<evidence type="ECO:0000256" key="4">
    <source>
        <dbReference type="ARBA" id="ARBA00023098"/>
    </source>
</evidence>
<keyword evidence="4" id="KW-0443">Lipid metabolism</keyword>
<dbReference type="RefSeq" id="WP_078040188.1">
    <property type="nucleotide sequence ID" value="NZ_CP015820.1"/>
</dbReference>
<feature type="domain" description="Acyl-CoA thioesterase-like N-terminal HotDog" evidence="10">
    <location>
        <begin position="31"/>
        <end position="108"/>
    </location>
</feature>
<evidence type="ECO:0000259" key="9">
    <source>
        <dbReference type="Pfam" id="PF02551"/>
    </source>
</evidence>
<dbReference type="CDD" id="cd03444">
    <property type="entry name" value="Thioesterase_II_repeat1"/>
    <property type="match status" value="1"/>
</dbReference>
<dbReference type="Proteomes" id="UP000189660">
    <property type="component" value="Chromosome"/>
</dbReference>
<dbReference type="Pfam" id="PF02551">
    <property type="entry name" value="Acyl_CoA_thio"/>
    <property type="match status" value="1"/>
</dbReference>
<comment type="subunit">
    <text evidence="2">Homotetramer.</text>
</comment>
<evidence type="ECO:0000259" key="10">
    <source>
        <dbReference type="Pfam" id="PF13622"/>
    </source>
</evidence>
<evidence type="ECO:0000256" key="7">
    <source>
        <dbReference type="ARBA" id="ARBA00071120"/>
    </source>
</evidence>
<dbReference type="FunFam" id="2.40.160.210:FF:000001">
    <property type="entry name" value="Acyl-CoA thioesterase II"/>
    <property type="match status" value="1"/>
</dbReference>
<evidence type="ECO:0000256" key="2">
    <source>
        <dbReference type="ARBA" id="ARBA00011881"/>
    </source>
</evidence>
<dbReference type="Gene3D" id="2.40.160.210">
    <property type="entry name" value="Acyl-CoA thioesterase, double hotdog domain"/>
    <property type="match status" value="1"/>
</dbReference>
<dbReference type="OrthoDB" id="9781019at2"/>
<dbReference type="GO" id="GO:0005829">
    <property type="term" value="C:cytosol"/>
    <property type="evidence" value="ECO:0007669"/>
    <property type="project" value="TreeGrafter"/>
</dbReference>
<keyword evidence="3 11" id="KW-0378">Hydrolase</keyword>
<reference evidence="11 12" key="1">
    <citation type="submission" date="2016-11" db="EMBL/GenBank/DDBJ databases">
        <title>Comparative genomics of Bartonella apis.</title>
        <authorList>
            <person name="Engel P."/>
        </authorList>
    </citation>
    <scope>NUCLEOTIDE SEQUENCE [LARGE SCALE GENOMIC DNA]</scope>
    <source>
        <strain evidence="11 12">BBC0178</strain>
    </source>
</reference>
<evidence type="ECO:0000256" key="8">
    <source>
        <dbReference type="ARBA" id="ARBA00079653"/>
    </source>
</evidence>
<comment type="catalytic activity">
    <reaction evidence="6">
        <text>a fatty acyl-CoA + H2O = a fatty acid + CoA + H(+)</text>
        <dbReference type="Rhea" id="RHEA:16781"/>
        <dbReference type="ChEBI" id="CHEBI:15377"/>
        <dbReference type="ChEBI" id="CHEBI:15378"/>
        <dbReference type="ChEBI" id="CHEBI:28868"/>
        <dbReference type="ChEBI" id="CHEBI:57287"/>
        <dbReference type="ChEBI" id="CHEBI:77636"/>
        <dbReference type="EC" id="3.1.2.20"/>
    </reaction>
    <physiologicalReaction direction="left-to-right" evidence="6">
        <dbReference type="Rhea" id="RHEA:16782"/>
    </physiologicalReaction>
</comment>
<dbReference type="SUPFAM" id="SSF54637">
    <property type="entry name" value="Thioesterase/thiol ester dehydrase-isomerase"/>
    <property type="match status" value="2"/>
</dbReference>
<name>A0A1U9MDS0_9HYPH</name>